<evidence type="ECO:0008006" key="4">
    <source>
        <dbReference type="Google" id="ProtNLM"/>
    </source>
</evidence>
<dbReference type="Gene3D" id="2.120.10.30">
    <property type="entry name" value="TolB, C-terminal domain"/>
    <property type="match status" value="1"/>
</dbReference>
<comment type="caution">
    <text evidence="2">The sequence shown here is derived from an EMBL/GenBank/DDBJ whole genome shotgun (WGS) entry which is preliminary data.</text>
</comment>
<proteinExistence type="predicted"/>
<evidence type="ECO:0000256" key="1">
    <source>
        <dbReference type="SAM" id="SignalP"/>
    </source>
</evidence>
<evidence type="ECO:0000313" key="2">
    <source>
        <dbReference type="EMBL" id="RHB30307.1"/>
    </source>
</evidence>
<dbReference type="PROSITE" id="PS51257">
    <property type="entry name" value="PROKAR_LIPOPROTEIN"/>
    <property type="match status" value="1"/>
</dbReference>
<evidence type="ECO:0000313" key="3">
    <source>
        <dbReference type="Proteomes" id="UP000284379"/>
    </source>
</evidence>
<keyword evidence="1" id="KW-0732">Signal</keyword>
<dbReference type="SUPFAM" id="SSF55486">
    <property type="entry name" value="Metalloproteases ('zincins'), catalytic domain"/>
    <property type="match status" value="1"/>
</dbReference>
<name>A0A413V9M3_9BACE</name>
<dbReference type="SUPFAM" id="SSF63825">
    <property type="entry name" value="YWTD domain"/>
    <property type="match status" value="1"/>
</dbReference>
<dbReference type="AlphaFoldDB" id="A0A413V9M3"/>
<reference evidence="2 3" key="1">
    <citation type="submission" date="2018-08" db="EMBL/GenBank/DDBJ databases">
        <title>A genome reference for cultivated species of the human gut microbiota.</title>
        <authorList>
            <person name="Zou Y."/>
            <person name="Xue W."/>
            <person name="Luo G."/>
        </authorList>
    </citation>
    <scope>NUCLEOTIDE SEQUENCE [LARGE SCALE GENOMIC DNA]</scope>
    <source>
        <strain evidence="2 3">AM40-30BH</strain>
    </source>
</reference>
<organism evidence="2 3">
    <name type="scientific">Bacteroides nordii</name>
    <dbReference type="NCBI Taxonomy" id="291645"/>
    <lineage>
        <taxon>Bacteria</taxon>
        <taxon>Pseudomonadati</taxon>
        <taxon>Bacteroidota</taxon>
        <taxon>Bacteroidia</taxon>
        <taxon>Bacteroidales</taxon>
        <taxon>Bacteroidaceae</taxon>
        <taxon>Bacteroides</taxon>
    </lineage>
</organism>
<protein>
    <recommendedName>
        <fullName evidence="4">Lipoprotein</fullName>
    </recommendedName>
</protein>
<gene>
    <name evidence="2" type="ORF">DW888_19195</name>
</gene>
<dbReference type="Proteomes" id="UP000284379">
    <property type="component" value="Unassembled WGS sequence"/>
</dbReference>
<dbReference type="InterPro" id="IPR011042">
    <property type="entry name" value="6-blade_b-propeller_TolB-like"/>
</dbReference>
<dbReference type="EMBL" id="QSGO01000028">
    <property type="protein sequence ID" value="RHB30307.1"/>
    <property type="molecule type" value="Genomic_DNA"/>
</dbReference>
<sequence>MINNKILKLIGLFILGMWSLQACTDSNSNELPTDKVQDNPYGLIKVTENDLTPDVFKLMLQDDEPSTTYFDNSQRFFYVNQPLQVSINEKQELFIRFYSPRPIHGVTIWAKINGYDEEFQLAQFDVVPAFTEYHRALPMLTESKRYITRSGKEIQIMANPHLSASDFSLKTDCEDSYYQKLLSTKSKYRVRFSAYSQQGSWQFPLLAAHARETVAIMLNFAYMFSSPEFAEELEKYRGKLHSNNDLAVVDIDKLLKQVINHSGFLVGHVSGVNGLGGGETYGLNEWCYLEHYADDTNQTHTIFHELGHCLGYGHDGNMTYEQTGTGWITLCNKVYTQLCIDKKLPIYSRRFMHTRKQGKLYGTARYQRSKYIIEDPELDAIDGGLAPALKDDNENIEEGTPLSCSISYENIPGATKETFTPKDVCVYKKRIYIVNDAKGKYSLEVLEEKEGKLTHVKSVKEWTENTETKTFAGKPNGVTVAHGKVYVTNEGSRTDVFDEATLEFITCIGTGSWGEGSTQTVHAFDVLVRRGCVFIRDKKRVCVFMEDDVVAGSYKKVANYCRTINMGEAMGTYGQAMGADGLLYITHQGNRKIYVFDCNVMREQTEWKAQRVIDLPASHSPYDIAFVGKRMFVSFATGKNQPVALAEVNQETGTILKDYTTIGEHTFRNVEKIMLSRQTLFVIDRTERTITGIPINELN</sequence>
<dbReference type="RefSeq" id="WP_002561655.1">
    <property type="nucleotide sequence ID" value="NZ_CABJFV010000028.1"/>
</dbReference>
<accession>A0A413V9M3</accession>
<feature type="signal peptide" evidence="1">
    <location>
        <begin position="1"/>
        <end position="24"/>
    </location>
</feature>
<feature type="chain" id="PRO_5019006708" description="Lipoprotein" evidence="1">
    <location>
        <begin position="25"/>
        <end position="699"/>
    </location>
</feature>